<evidence type="ECO:0000259" key="1">
    <source>
        <dbReference type="Pfam" id="PF13577"/>
    </source>
</evidence>
<proteinExistence type="predicted"/>
<sequence length="150" mass="15933">MTAAEVQAEAEIRQLLARCTQAGDARKAEAYAACYAPDGILALDGGAVAGREAIRDWMRAPSVIPPPASGAPGFVSHHLTTCSVAFDGREAATARTYWLVTSAAGLDHNGFYVDRLVHDGGGWLIAHRRPRTLWISPASVLRRGDPAVTP</sequence>
<organism evidence="2 3">
    <name type="scientific">Novosphingobium soli</name>
    <dbReference type="NCBI Taxonomy" id="574956"/>
    <lineage>
        <taxon>Bacteria</taxon>
        <taxon>Pseudomonadati</taxon>
        <taxon>Pseudomonadota</taxon>
        <taxon>Alphaproteobacteria</taxon>
        <taxon>Sphingomonadales</taxon>
        <taxon>Sphingomonadaceae</taxon>
        <taxon>Novosphingobium</taxon>
    </lineage>
</organism>
<accession>A0ABV6CXT6</accession>
<name>A0ABV6CXT6_9SPHN</name>
<dbReference type="SUPFAM" id="SSF54427">
    <property type="entry name" value="NTF2-like"/>
    <property type="match status" value="1"/>
</dbReference>
<feature type="domain" description="SnoaL-like" evidence="1">
    <location>
        <begin position="5"/>
        <end position="129"/>
    </location>
</feature>
<evidence type="ECO:0000313" key="3">
    <source>
        <dbReference type="Proteomes" id="UP001589798"/>
    </source>
</evidence>
<protein>
    <submittedName>
        <fullName evidence="2">Nuclear transport factor 2 family protein</fullName>
    </submittedName>
</protein>
<dbReference type="CDD" id="cd00531">
    <property type="entry name" value="NTF2_like"/>
    <property type="match status" value="1"/>
</dbReference>
<dbReference type="InterPro" id="IPR032710">
    <property type="entry name" value="NTF2-like_dom_sf"/>
</dbReference>
<dbReference type="RefSeq" id="WP_379487941.1">
    <property type="nucleotide sequence ID" value="NZ_JBHLWK010000015.1"/>
</dbReference>
<comment type="caution">
    <text evidence="2">The sequence shown here is derived from an EMBL/GenBank/DDBJ whole genome shotgun (WGS) entry which is preliminary data.</text>
</comment>
<dbReference type="EMBL" id="JBHLWK010000015">
    <property type="protein sequence ID" value="MFC0205210.1"/>
    <property type="molecule type" value="Genomic_DNA"/>
</dbReference>
<reference evidence="2 3" key="1">
    <citation type="submission" date="2024-09" db="EMBL/GenBank/DDBJ databases">
        <authorList>
            <person name="Sun Q."/>
            <person name="Mori K."/>
        </authorList>
    </citation>
    <scope>NUCLEOTIDE SEQUENCE [LARGE SCALE GENOMIC DNA]</scope>
    <source>
        <strain evidence="2 3">CCM 7706</strain>
    </source>
</reference>
<evidence type="ECO:0000313" key="2">
    <source>
        <dbReference type="EMBL" id="MFC0205210.1"/>
    </source>
</evidence>
<dbReference type="InterPro" id="IPR037401">
    <property type="entry name" value="SnoaL-like"/>
</dbReference>
<keyword evidence="3" id="KW-1185">Reference proteome</keyword>
<dbReference type="Proteomes" id="UP001589798">
    <property type="component" value="Unassembled WGS sequence"/>
</dbReference>
<gene>
    <name evidence="2" type="ORF">ACFFJC_13130</name>
</gene>
<dbReference type="Pfam" id="PF13577">
    <property type="entry name" value="SnoaL_4"/>
    <property type="match status" value="1"/>
</dbReference>
<dbReference type="Gene3D" id="3.10.450.50">
    <property type="match status" value="1"/>
</dbReference>